<dbReference type="EMBL" id="CAJOBR010069979">
    <property type="protein sequence ID" value="CAF5096604.1"/>
    <property type="molecule type" value="Genomic_DNA"/>
</dbReference>
<accession>A0A822EG72</accession>
<dbReference type="EMBL" id="CAJOBR010072780">
    <property type="protein sequence ID" value="CAF5104809.1"/>
    <property type="molecule type" value="Genomic_DNA"/>
</dbReference>
<gene>
    <name evidence="1" type="ORF">QYT958_LOCUS44617</name>
    <name evidence="2" type="ORF">QYT958_LOCUS45041</name>
</gene>
<proteinExistence type="predicted"/>
<dbReference type="AlphaFoldDB" id="A0A822EG72"/>
<organism evidence="1 3">
    <name type="scientific">Rotaria socialis</name>
    <dbReference type="NCBI Taxonomy" id="392032"/>
    <lineage>
        <taxon>Eukaryota</taxon>
        <taxon>Metazoa</taxon>
        <taxon>Spiralia</taxon>
        <taxon>Gnathifera</taxon>
        <taxon>Rotifera</taxon>
        <taxon>Eurotatoria</taxon>
        <taxon>Bdelloidea</taxon>
        <taxon>Philodinida</taxon>
        <taxon>Philodinidae</taxon>
        <taxon>Rotaria</taxon>
    </lineage>
</organism>
<reference evidence="1" key="1">
    <citation type="submission" date="2021-02" db="EMBL/GenBank/DDBJ databases">
        <authorList>
            <person name="Nowell W R."/>
        </authorList>
    </citation>
    <scope>NUCLEOTIDE SEQUENCE</scope>
</reference>
<comment type="caution">
    <text evidence="1">The sequence shown here is derived from an EMBL/GenBank/DDBJ whole genome shotgun (WGS) entry which is preliminary data.</text>
</comment>
<evidence type="ECO:0000313" key="2">
    <source>
        <dbReference type="EMBL" id="CAF5104809.1"/>
    </source>
</evidence>
<sequence>MKINIFLFYFKIDKKEPDVDLSQTISSPRGLPNDESNTIIKSRTTDTSISTSTLMGQITGLQPPT</sequence>
<name>A0A822EG72_9BILA</name>
<feature type="non-terminal residue" evidence="1">
    <location>
        <position position="65"/>
    </location>
</feature>
<evidence type="ECO:0000313" key="1">
    <source>
        <dbReference type="EMBL" id="CAF5096604.1"/>
    </source>
</evidence>
<dbReference type="Proteomes" id="UP000663848">
    <property type="component" value="Unassembled WGS sequence"/>
</dbReference>
<evidence type="ECO:0000313" key="3">
    <source>
        <dbReference type="Proteomes" id="UP000663848"/>
    </source>
</evidence>
<protein>
    <submittedName>
        <fullName evidence="1">Uncharacterized protein</fullName>
    </submittedName>
</protein>